<reference evidence="2" key="4">
    <citation type="journal article" date="2001" name="Nature">
        <title>Functional annotation of a full-length mouse cDNA collection.</title>
        <authorList>
            <consortium name="The RIKEN Genome Exploration Research Group Phase II Team and the FANTOM Consortium"/>
        </authorList>
    </citation>
    <scope>NUCLEOTIDE SEQUENCE</scope>
    <source>
        <strain evidence="2">C57BL/6J</strain>
        <tissue evidence="2">Kidney</tissue>
    </source>
</reference>
<proteinExistence type="evidence at transcript level"/>
<dbReference type="HOGENOM" id="CLU_2399147_0_0_1"/>
<organism evidence="2">
    <name type="scientific">Mus musculus</name>
    <name type="common">Mouse</name>
    <dbReference type="NCBI Taxonomy" id="10090"/>
    <lineage>
        <taxon>Eukaryota</taxon>
        <taxon>Metazoa</taxon>
        <taxon>Chordata</taxon>
        <taxon>Craniata</taxon>
        <taxon>Vertebrata</taxon>
        <taxon>Euteleostomi</taxon>
        <taxon>Mammalia</taxon>
        <taxon>Eutheria</taxon>
        <taxon>Euarchontoglires</taxon>
        <taxon>Glires</taxon>
        <taxon>Rodentia</taxon>
        <taxon>Myomorpha</taxon>
        <taxon>Muroidea</taxon>
        <taxon>Muridae</taxon>
        <taxon>Murinae</taxon>
        <taxon>Mus</taxon>
        <taxon>Mus</taxon>
    </lineage>
</organism>
<reference evidence="2" key="6">
    <citation type="journal article" date="2002" name="Nature">
        <title>Analysis of the mouse transcriptome based on functional annotation of 60,770 full-length cDNAs.</title>
        <authorList>
            <consortium name="The FANTOM Consortium and the RIKEN Genome Exploration Research Group Phase I and II Team"/>
        </authorList>
    </citation>
    <scope>NUCLEOTIDE SEQUENCE</scope>
    <source>
        <strain evidence="2">C57BL/6J</strain>
        <tissue evidence="2">Kidney</tissue>
    </source>
</reference>
<reference evidence="2" key="2">
    <citation type="journal article" date="2000" name="Genome Res.">
        <title>Normalization and subtraction of cap-trapper-selected cDNAs to prepare full-length cDNA libraries for rapid discovery of new genes.</title>
        <authorList>
            <person name="Carninci P."/>
            <person name="Shibata Y."/>
            <person name="Hayatsu N."/>
            <person name="Sugahara Y."/>
            <person name="Shibata K."/>
            <person name="Itoh M."/>
            <person name="Konno H."/>
            <person name="Okazaki Y."/>
            <person name="Muramatsu M."/>
            <person name="Hayashizaki Y."/>
        </authorList>
    </citation>
    <scope>NUCLEOTIDE SEQUENCE</scope>
    <source>
        <strain evidence="2">C57BL/6J</strain>
        <tissue evidence="2">Kidney</tissue>
    </source>
</reference>
<dbReference type="AlphaFoldDB" id="Q8CEJ5"/>
<dbReference type="MGI" id="MGI:3647145">
    <property type="gene designation" value="Gm9871"/>
</dbReference>
<evidence type="ECO:0000313" key="2">
    <source>
        <dbReference type="EMBL" id="BAC25657.1"/>
    </source>
</evidence>
<name>Q8CEJ5_MOUSE</name>
<accession>Q8CEJ5</accession>
<keyword evidence="1" id="KW-0472">Membrane</keyword>
<evidence type="ECO:0000313" key="3">
    <source>
        <dbReference type="MGI" id="MGI:3647145"/>
    </source>
</evidence>
<gene>
    <name evidence="3" type="primary">Gm9871</name>
    <name evidence="3" type="synonym">EG207157</name>
</gene>
<reference evidence="2" key="7">
    <citation type="journal article" date="2005" name="Science">
        <title>The Transcriptional Landscape of the Mammalian Genome.</title>
        <authorList>
            <consortium name="The FANTOM Consortium"/>
            <consortium name="Riken Genome Exploration Research Group and Genome Science Group (Genome Network Project Core Group)"/>
        </authorList>
    </citation>
    <scope>NUCLEOTIDE SEQUENCE</scope>
    <source>
        <strain evidence="2">C57BL/6J</strain>
        <tissue evidence="2">Kidney</tissue>
    </source>
</reference>
<sequence>MINELSVIFTSFLLWQLNAIAHFFRWNSGVKERRNEKKLNDSFNRKKNFKQRLHTDFYLCLYKVHTYYFLYHVIFLHFFLSHQYMQSFGIDRVIWIHRDKDGAETREQ</sequence>
<keyword evidence="1" id="KW-1133">Transmembrane helix</keyword>
<dbReference type="EMBL" id="AK027905">
    <property type="protein sequence ID" value="BAC25657.1"/>
    <property type="molecule type" value="mRNA"/>
</dbReference>
<reference evidence="2" key="5">
    <citation type="submission" date="2001-07" db="EMBL/GenBank/DDBJ databases">
        <authorList>
            <person name="Adachi J."/>
            <person name="Aizawa K."/>
            <person name="Akimura T."/>
            <person name="Arakawa T."/>
            <person name="Bono H."/>
            <person name="Carninci P."/>
            <person name="Fukuda S."/>
            <person name="Furuno M."/>
            <person name="Hanagaki T."/>
            <person name="Hara A."/>
            <person name="Hashizume W."/>
            <person name="Hayashida K."/>
            <person name="Hayatsu N."/>
            <person name="Hiramoto K."/>
            <person name="Hiraoka T."/>
            <person name="Hirozane T."/>
            <person name="Hori F."/>
            <person name="Imotani K."/>
            <person name="Ishii Y."/>
            <person name="Itoh M."/>
            <person name="Kagawa I."/>
            <person name="Kasukawa T."/>
            <person name="Katoh H."/>
            <person name="Kawai J."/>
            <person name="Kojima Y."/>
            <person name="Kondo S."/>
            <person name="Konno H."/>
            <person name="Kouda M."/>
            <person name="Koya S."/>
            <person name="Kurihara C."/>
            <person name="Matsuyama T."/>
            <person name="Miyazaki A."/>
            <person name="Murata M."/>
            <person name="Nakamura M."/>
            <person name="Nishi K."/>
            <person name="Nomura K."/>
            <person name="Numazaki R."/>
            <person name="Ohno M."/>
            <person name="Ohsato N."/>
            <person name="Okazaki Y."/>
            <person name="Saito R."/>
            <person name="Saitoh H."/>
            <person name="Sakai C."/>
            <person name="Sakai K."/>
            <person name="Sakazume N."/>
            <person name="Sano H."/>
            <person name="Sasaki D."/>
            <person name="Shibata K."/>
            <person name="Shinagawa A."/>
            <person name="Shiraki T."/>
            <person name="Sogabe Y."/>
            <person name="Tagami M."/>
            <person name="Tagawa A."/>
            <person name="Takahashi F."/>
            <person name="Takaku-Akahira S."/>
            <person name="Takeda Y."/>
            <person name="Tanaka T."/>
            <person name="Tomaru A."/>
            <person name="Toya T."/>
            <person name="Yasunishi A."/>
            <person name="Muramatsu M."/>
            <person name="Hayashizaki Y."/>
        </authorList>
    </citation>
    <scope>NUCLEOTIDE SEQUENCE</scope>
    <source>
        <strain evidence="2">C57BL/6J</strain>
        <tissue evidence="2">Kidney</tissue>
    </source>
</reference>
<evidence type="ECO:0000256" key="1">
    <source>
        <dbReference type="SAM" id="Phobius"/>
    </source>
</evidence>
<feature type="transmembrane region" description="Helical" evidence="1">
    <location>
        <begin position="57"/>
        <end position="80"/>
    </location>
</feature>
<protein>
    <submittedName>
        <fullName evidence="2">Uncharacterized protein</fullName>
    </submittedName>
</protein>
<reference evidence="2" key="1">
    <citation type="journal article" date="1999" name="Methods Enzymol.">
        <title>High-efficiency full-length cDNA cloning.</title>
        <authorList>
            <person name="Carninci P."/>
            <person name="Hayashizaki Y."/>
        </authorList>
    </citation>
    <scope>NUCLEOTIDE SEQUENCE</scope>
    <source>
        <strain evidence="2">C57BL/6J</strain>
        <tissue evidence="2">Kidney</tissue>
    </source>
</reference>
<dbReference type="AGR" id="MGI:3647145"/>
<reference evidence="2" key="3">
    <citation type="journal article" date="2000" name="Genome Res.">
        <title>RIKEN integrated sequence analysis (RISA) system--384-format sequencing pipeline with 384 multicapillary sequencer.</title>
        <authorList>
            <person name="Shibata K."/>
            <person name="Itoh M."/>
            <person name="Aizawa K."/>
            <person name="Nagaoka S."/>
            <person name="Sasaki N."/>
            <person name="Carninci P."/>
            <person name="Konno H."/>
            <person name="Akiyama J."/>
            <person name="Nishi K."/>
            <person name="Kitsunai T."/>
            <person name="Tashiro H."/>
            <person name="Itoh M."/>
            <person name="Sumi N."/>
            <person name="Ishii Y."/>
            <person name="Nakamura S."/>
            <person name="Hazama M."/>
            <person name="Nishine T."/>
            <person name="Harada A."/>
            <person name="Yamamoto R."/>
            <person name="Matsumoto H."/>
            <person name="Sakaguchi S."/>
            <person name="Ikegami T."/>
            <person name="Kashiwagi K."/>
            <person name="Fujiwake S."/>
            <person name="Inoue K."/>
            <person name="Togawa Y."/>
            <person name="Izawa M."/>
            <person name="Ohara E."/>
            <person name="Watahiki M."/>
            <person name="Yoneda Y."/>
            <person name="Ishikawa T."/>
            <person name="Ozawa K."/>
            <person name="Tanaka T."/>
            <person name="Matsuura S."/>
            <person name="Kawai J."/>
            <person name="Okazaki Y."/>
            <person name="Muramatsu M."/>
            <person name="Inoue Y."/>
            <person name="Kira A."/>
            <person name="Hayashizaki Y."/>
        </authorList>
    </citation>
    <scope>NUCLEOTIDE SEQUENCE</scope>
    <source>
        <strain evidence="2">C57BL/6J</strain>
        <tissue evidence="2">Kidney</tissue>
    </source>
</reference>
<reference evidence="2" key="8">
    <citation type="journal article" date="2005" name="Science">
        <title>Antisense Transcription in the Mammalian Transcriptome.</title>
        <authorList>
            <consortium name="RIKEN Genome Exploration Research Group and Genome Science Group (Genome Network Project Core Group) and the FANTOM Consortium"/>
        </authorList>
    </citation>
    <scope>NUCLEOTIDE SEQUENCE</scope>
    <source>
        <strain evidence="2">C57BL/6J</strain>
        <tissue evidence="2">Kidney</tissue>
    </source>
</reference>
<feature type="transmembrane region" description="Helical" evidence="1">
    <location>
        <begin position="6"/>
        <end position="24"/>
    </location>
</feature>
<keyword evidence="1" id="KW-0812">Transmembrane</keyword>